<evidence type="ECO:0000313" key="7">
    <source>
        <dbReference type="Proteomes" id="UP000002148"/>
    </source>
</evidence>
<dbReference type="KEGG" id="ssa:SSA_0843"/>
<keyword evidence="7" id="KW-1185">Reference proteome</keyword>
<feature type="transmembrane region" description="Helical" evidence="5">
    <location>
        <begin position="127"/>
        <end position="146"/>
    </location>
</feature>
<proteinExistence type="predicted"/>
<dbReference type="PANTHER" id="PTHR30249:SF0">
    <property type="entry name" value="PLASTIDAL GLYCOLATE_GLYCERATE TRANSLOCATOR 1, CHLOROPLASTIC"/>
    <property type="match status" value="1"/>
</dbReference>
<dbReference type="Proteomes" id="UP000002148">
    <property type="component" value="Chromosome"/>
</dbReference>
<dbReference type="eggNOG" id="COG1346">
    <property type="taxonomic scope" value="Bacteria"/>
</dbReference>
<keyword evidence="4 5" id="KW-0472">Membrane</keyword>
<protein>
    <recommendedName>
        <fullName evidence="8">Inner membrane protein YohK</fullName>
    </recommendedName>
</protein>
<dbReference type="PATRIC" id="fig|388919.9.peg.805"/>
<evidence type="ECO:0000256" key="3">
    <source>
        <dbReference type="ARBA" id="ARBA00022989"/>
    </source>
</evidence>
<gene>
    <name evidence="6" type="ordered locus">SSA_0843</name>
</gene>
<reference evidence="6 7" key="1">
    <citation type="journal article" date="2007" name="J. Bacteriol.">
        <title>Genome of the opportunistic pathogen Streptococcus sanguinis.</title>
        <authorList>
            <person name="Xu P."/>
            <person name="Alves J.M."/>
            <person name="Kitten T."/>
            <person name="Brown A."/>
            <person name="Chen Z."/>
            <person name="Ozaki L.S."/>
            <person name="Manque P."/>
            <person name="Ge X."/>
            <person name="Serrano M.G."/>
            <person name="Puiu D."/>
            <person name="Hendricks S."/>
            <person name="Wang Y."/>
            <person name="Chaplin M.D."/>
            <person name="Akan D."/>
            <person name="Paik S."/>
            <person name="Peterson D.L."/>
            <person name="Macrina F.L."/>
            <person name="Buck G.A."/>
        </authorList>
    </citation>
    <scope>NUCLEOTIDE SEQUENCE [LARGE SCALE GENOMIC DNA]</scope>
    <source>
        <strain evidence="6 7">SK36</strain>
    </source>
</reference>
<evidence type="ECO:0000256" key="2">
    <source>
        <dbReference type="ARBA" id="ARBA00022692"/>
    </source>
</evidence>
<feature type="transmembrane region" description="Helical" evidence="5">
    <location>
        <begin position="153"/>
        <end position="176"/>
    </location>
</feature>
<keyword evidence="3 5" id="KW-1133">Transmembrane helix</keyword>
<dbReference type="PANTHER" id="PTHR30249">
    <property type="entry name" value="PUTATIVE SEROTONIN TRANSPORTER"/>
    <property type="match status" value="1"/>
</dbReference>
<feature type="transmembrane region" description="Helical" evidence="5">
    <location>
        <begin position="100"/>
        <end position="121"/>
    </location>
</feature>
<dbReference type="OrthoDB" id="9811701at2"/>
<comment type="subcellular location">
    <subcellularLocation>
        <location evidence="1">Membrane</location>
        <topology evidence="1">Multi-pass membrane protein</topology>
    </subcellularLocation>
</comment>
<dbReference type="EMBL" id="CP000387">
    <property type="protein sequence ID" value="ABN44270.1"/>
    <property type="molecule type" value="Genomic_DNA"/>
</dbReference>
<organism evidence="6 7">
    <name type="scientific">Streptococcus sanguinis (strain SK36)</name>
    <dbReference type="NCBI Taxonomy" id="388919"/>
    <lineage>
        <taxon>Bacteria</taxon>
        <taxon>Bacillati</taxon>
        <taxon>Bacillota</taxon>
        <taxon>Bacilli</taxon>
        <taxon>Lactobacillales</taxon>
        <taxon>Streptococcaceae</taxon>
        <taxon>Streptococcus</taxon>
    </lineage>
</organism>
<evidence type="ECO:0000256" key="5">
    <source>
        <dbReference type="SAM" id="Phobius"/>
    </source>
</evidence>
<dbReference type="GO" id="GO:0016020">
    <property type="term" value="C:membrane"/>
    <property type="evidence" value="ECO:0007669"/>
    <property type="project" value="UniProtKB-SubCell"/>
</dbReference>
<keyword evidence="2 5" id="KW-0812">Transmembrane</keyword>
<accession>A3CM65</accession>
<dbReference type="InterPro" id="IPR007300">
    <property type="entry name" value="CidB/LrgB"/>
</dbReference>
<evidence type="ECO:0000313" key="6">
    <source>
        <dbReference type="EMBL" id="ABN44270.1"/>
    </source>
</evidence>
<name>A3CM65_STRSV</name>
<sequence>MRKETPAMSDLWSNPLFGLALSILAYLFGLLIFRRFPHPLTTPLLIAAVLVIAFLKLSGISYKDYYVGGSYLNNLIVPSTVALGIPLYKTFHLMKHHARSILIGTFAAVVVNTSFTALLAKFFGMDFFLAVSLFPKSVTTAMAVGITDKLQGLATVTLVVVVATGILTSVLGPTLLKLLKITDPVAIGLALGGTGHAVGTGTAFKYGQVAGAMAGLAIGVTGLMYVLVSPIVAAIILK</sequence>
<evidence type="ECO:0000256" key="1">
    <source>
        <dbReference type="ARBA" id="ARBA00004141"/>
    </source>
</evidence>
<evidence type="ECO:0008006" key="8">
    <source>
        <dbReference type="Google" id="ProtNLM"/>
    </source>
</evidence>
<evidence type="ECO:0000256" key="4">
    <source>
        <dbReference type="ARBA" id="ARBA00023136"/>
    </source>
</evidence>
<feature type="transmembrane region" description="Helical" evidence="5">
    <location>
        <begin position="212"/>
        <end position="237"/>
    </location>
</feature>
<dbReference type="Pfam" id="PF04172">
    <property type="entry name" value="LrgB"/>
    <property type="match status" value="1"/>
</dbReference>
<feature type="transmembrane region" description="Helical" evidence="5">
    <location>
        <begin position="71"/>
        <end position="88"/>
    </location>
</feature>
<feature type="transmembrane region" description="Helical" evidence="5">
    <location>
        <begin position="40"/>
        <end position="59"/>
    </location>
</feature>
<feature type="transmembrane region" description="Helical" evidence="5">
    <location>
        <begin position="12"/>
        <end position="33"/>
    </location>
</feature>
<dbReference type="STRING" id="388919.SSA_0843"/>
<dbReference type="HOGENOM" id="CLU_082099_1_0_9"/>
<dbReference type="AlphaFoldDB" id="A3CM65"/>